<reference evidence="15" key="1">
    <citation type="submission" date="2022-01" db="EMBL/GenBank/DDBJ databases">
        <title>Genome-Based Taxonomic Classification of the Phylum Actinobacteria.</title>
        <authorList>
            <person name="Gao Y."/>
        </authorList>
    </citation>
    <scope>NUCLEOTIDE SEQUENCE</scope>
    <source>
        <strain evidence="15">KLBMP 8922</strain>
    </source>
</reference>
<keyword evidence="9 15" id="KW-0067">ATP-binding</keyword>
<dbReference type="SMART" id="SM00387">
    <property type="entry name" value="HATPase_c"/>
    <property type="match status" value="1"/>
</dbReference>
<dbReference type="GO" id="GO:0016036">
    <property type="term" value="P:cellular response to phosphate starvation"/>
    <property type="evidence" value="ECO:0007669"/>
    <property type="project" value="TreeGrafter"/>
</dbReference>
<evidence type="ECO:0000256" key="5">
    <source>
        <dbReference type="ARBA" id="ARBA00022553"/>
    </source>
</evidence>
<proteinExistence type="predicted"/>
<dbReference type="CDD" id="cd00075">
    <property type="entry name" value="HATPase"/>
    <property type="match status" value="1"/>
</dbReference>
<keyword evidence="10" id="KW-0902">Two-component regulatory system</keyword>
<dbReference type="AlphaFoldDB" id="A0AA41PWZ8"/>
<gene>
    <name evidence="15" type="ORF">LZ495_06635</name>
</gene>
<protein>
    <recommendedName>
        <fullName evidence="12">Sensor-like histidine kinase SenX3</fullName>
        <ecNumber evidence="3">2.7.13.3</ecNumber>
    </recommendedName>
</protein>
<dbReference type="SMART" id="SM00388">
    <property type="entry name" value="HisKA"/>
    <property type="match status" value="1"/>
</dbReference>
<keyword evidence="7" id="KW-0547">Nucleotide-binding</keyword>
<dbReference type="InterPro" id="IPR003661">
    <property type="entry name" value="HisK_dim/P_dom"/>
</dbReference>
<comment type="subcellular location">
    <subcellularLocation>
        <location evidence="2">Cell membrane</location>
    </subcellularLocation>
</comment>
<dbReference type="EMBL" id="JAKFHA010000002">
    <property type="protein sequence ID" value="MCF2526895.1"/>
    <property type="molecule type" value="Genomic_DNA"/>
</dbReference>
<dbReference type="SUPFAM" id="SSF55874">
    <property type="entry name" value="ATPase domain of HSP90 chaperone/DNA topoisomerase II/histidine kinase"/>
    <property type="match status" value="1"/>
</dbReference>
<dbReference type="InterPro" id="IPR036097">
    <property type="entry name" value="HisK_dim/P_sf"/>
</dbReference>
<dbReference type="Gene3D" id="3.30.565.10">
    <property type="entry name" value="Histidine kinase-like ATPase, C-terminal domain"/>
    <property type="match status" value="1"/>
</dbReference>
<evidence type="ECO:0000313" key="15">
    <source>
        <dbReference type="EMBL" id="MCF2526895.1"/>
    </source>
</evidence>
<evidence type="ECO:0000256" key="6">
    <source>
        <dbReference type="ARBA" id="ARBA00022679"/>
    </source>
</evidence>
<dbReference type="PROSITE" id="PS50109">
    <property type="entry name" value="HIS_KIN"/>
    <property type="match status" value="1"/>
</dbReference>
<feature type="domain" description="Histidine kinase" evidence="14">
    <location>
        <begin position="159"/>
        <end position="375"/>
    </location>
</feature>
<dbReference type="GO" id="GO:0005524">
    <property type="term" value="F:ATP binding"/>
    <property type="evidence" value="ECO:0007669"/>
    <property type="project" value="UniProtKB-KW"/>
</dbReference>
<dbReference type="PANTHER" id="PTHR45453:SF1">
    <property type="entry name" value="PHOSPHATE REGULON SENSOR PROTEIN PHOR"/>
    <property type="match status" value="1"/>
</dbReference>
<dbReference type="InterPro" id="IPR036890">
    <property type="entry name" value="HATPase_C_sf"/>
</dbReference>
<dbReference type="GO" id="GO:0000155">
    <property type="term" value="F:phosphorelay sensor kinase activity"/>
    <property type="evidence" value="ECO:0007669"/>
    <property type="project" value="InterPro"/>
</dbReference>
<evidence type="ECO:0000256" key="13">
    <source>
        <dbReference type="SAM" id="MobiDB-lite"/>
    </source>
</evidence>
<evidence type="ECO:0000313" key="16">
    <source>
        <dbReference type="Proteomes" id="UP001165378"/>
    </source>
</evidence>
<dbReference type="SUPFAM" id="SSF47384">
    <property type="entry name" value="Homodimeric domain of signal transducing histidine kinase"/>
    <property type="match status" value="1"/>
</dbReference>
<dbReference type="Proteomes" id="UP001165378">
    <property type="component" value="Unassembled WGS sequence"/>
</dbReference>
<evidence type="ECO:0000256" key="3">
    <source>
        <dbReference type="ARBA" id="ARBA00012438"/>
    </source>
</evidence>
<comment type="catalytic activity">
    <reaction evidence="1">
        <text>ATP + protein L-histidine = ADP + protein N-phospho-L-histidine.</text>
        <dbReference type="EC" id="2.7.13.3"/>
    </reaction>
</comment>
<dbReference type="InterPro" id="IPR005467">
    <property type="entry name" value="His_kinase_dom"/>
</dbReference>
<dbReference type="InterPro" id="IPR003594">
    <property type="entry name" value="HATPase_dom"/>
</dbReference>
<evidence type="ECO:0000256" key="11">
    <source>
        <dbReference type="ARBA" id="ARBA00023136"/>
    </source>
</evidence>
<accession>A0AA41PWZ8</accession>
<keyword evidence="16" id="KW-1185">Reference proteome</keyword>
<feature type="region of interest" description="Disordered" evidence="13">
    <location>
        <begin position="387"/>
        <end position="416"/>
    </location>
</feature>
<comment type="caution">
    <text evidence="15">The sequence shown here is derived from an EMBL/GenBank/DDBJ whole genome shotgun (WGS) entry which is preliminary data.</text>
</comment>
<dbReference type="GO" id="GO:0005886">
    <property type="term" value="C:plasma membrane"/>
    <property type="evidence" value="ECO:0007669"/>
    <property type="project" value="UniProtKB-SubCell"/>
</dbReference>
<dbReference type="PRINTS" id="PR00344">
    <property type="entry name" value="BCTRLSENSOR"/>
</dbReference>
<dbReference type="GO" id="GO:0004721">
    <property type="term" value="F:phosphoprotein phosphatase activity"/>
    <property type="evidence" value="ECO:0007669"/>
    <property type="project" value="TreeGrafter"/>
</dbReference>
<keyword evidence="5" id="KW-0597">Phosphoprotein</keyword>
<evidence type="ECO:0000256" key="4">
    <source>
        <dbReference type="ARBA" id="ARBA00022475"/>
    </source>
</evidence>
<dbReference type="Pfam" id="PF02518">
    <property type="entry name" value="HATPase_c"/>
    <property type="match status" value="1"/>
</dbReference>
<organism evidence="15 16">
    <name type="scientific">Yinghuangia soli</name>
    <dbReference type="NCBI Taxonomy" id="2908204"/>
    <lineage>
        <taxon>Bacteria</taxon>
        <taxon>Bacillati</taxon>
        <taxon>Actinomycetota</taxon>
        <taxon>Actinomycetes</taxon>
        <taxon>Kitasatosporales</taxon>
        <taxon>Streptomycetaceae</taxon>
        <taxon>Yinghuangia</taxon>
    </lineage>
</organism>
<dbReference type="PANTHER" id="PTHR45453">
    <property type="entry name" value="PHOSPHATE REGULON SENSOR PROTEIN PHOR"/>
    <property type="match status" value="1"/>
</dbReference>
<dbReference type="RefSeq" id="WP_235051018.1">
    <property type="nucleotide sequence ID" value="NZ_JAKFHA010000002.1"/>
</dbReference>
<dbReference type="EC" id="2.7.13.3" evidence="3"/>
<evidence type="ECO:0000259" key="14">
    <source>
        <dbReference type="PROSITE" id="PS50109"/>
    </source>
</evidence>
<keyword evidence="6" id="KW-0808">Transferase</keyword>
<evidence type="ECO:0000256" key="1">
    <source>
        <dbReference type="ARBA" id="ARBA00000085"/>
    </source>
</evidence>
<dbReference type="CDD" id="cd00082">
    <property type="entry name" value="HisKA"/>
    <property type="match status" value="1"/>
</dbReference>
<evidence type="ECO:0000256" key="10">
    <source>
        <dbReference type="ARBA" id="ARBA00023012"/>
    </source>
</evidence>
<sequence length="416" mass="44094">MDVNVAAAAFAAVCGLGVGVAGTLAFRWSERSQVAGAPAGPAAGPVLPPGVAIVLSVLRSSAVVLDERDAVVKASSAAYTFGLVRGDQLVPEELLRMARETRRDGEIRQRDLLLARRDGQELEVSARVAPLGSRLVLLLVEDRTEARRVDAVRRDFVANVSHELKTPVGALSLLAEAVLDASDDPEAVRRFSGRMQVESARLTNLVQELIDLSRVQNDHPLQDIAPVPVDELVAEAVDRCRQVAQNKQITLAVGGDPGLVIPGDHNQLVMALGNLVENAVNYSPERTRVDIDVRVTGRKAVIAVSDQGIGIPHRDLDRIFERFYRVDPARSRATGGTGLGLSIVKHIVAGHGGEVTVRSLEGVGTTFTLVLPLLPADERGHHALDAASTVTRPGAPSAPSGSSDLAPSYNSREGSG</sequence>
<dbReference type="Gene3D" id="1.10.287.130">
    <property type="match status" value="1"/>
</dbReference>
<name>A0AA41PWZ8_9ACTN</name>
<feature type="compositionally biased region" description="Low complexity" evidence="13">
    <location>
        <begin position="393"/>
        <end position="408"/>
    </location>
</feature>
<evidence type="ECO:0000256" key="9">
    <source>
        <dbReference type="ARBA" id="ARBA00022840"/>
    </source>
</evidence>
<keyword evidence="11" id="KW-0472">Membrane</keyword>
<dbReference type="FunFam" id="3.30.565.10:FF:000006">
    <property type="entry name" value="Sensor histidine kinase WalK"/>
    <property type="match status" value="1"/>
</dbReference>
<keyword evidence="8" id="KW-0418">Kinase</keyword>
<evidence type="ECO:0000256" key="12">
    <source>
        <dbReference type="ARBA" id="ARBA00039401"/>
    </source>
</evidence>
<dbReference type="Pfam" id="PF00512">
    <property type="entry name" value="HisKA"/>
    <property type="match status" value="1"/>
</dbReference>
<evidence type="ECO:0000256" key="2">
    <source>
        <dbReference type="ARBA" id="ARBA00004236"/>
    </source>
</evidence>
<dbReference type="FunFam" id="1.10.287.130:FF:000008">
    <property type="entry name" value="Two-component sensor histidine kinase"/>
    <property type="match status" value="1"/>
</dbReference>
<dbReference type="InterPro" id="IPR004358">
    <property type="entry name" value="Sig_transdc_His_kin-like_C"/>
</dbReference>
<evidence type="ECO:0000256" key="8">
    <source>
        <dbReference type="ARBA" id="ARBA00022777"/>
    </source>
</evidence>
<keyword evidence="4" id="KW-1003">Cell membrane</keyword>
<evidence type="ECO:0000256" key="7">
    <source>
        <dbReference type="ARBA" id="ARBA00022741"/>
    </source>
</evidence>
<dbReference type="InterPro" id="IPR050351">
    <property type="entry name" value="BphY/WalK/GraS-like"/>
</dbReference>